<proteinExistence type="predicted"/>
<protein>
    <submittedName>
        <fullName evidence="3">Alpha/beta fold hydrolase</fullName>
    </submittedName>
    <submittedName>
        <fullName evidence="2">Alpha/beta hydrolase</fullName>
    </submittedName>
</protein>
<reference evidence="3" key="3">
    <citation type="submission" date="2022-04" db="EMBL/GenBank/DDBJ databases">
        <authorList>
            <person name="Liu G."/>
        </authorList>
    </citation>
    <scope>NUCLEOTIDE SEQUENCE</scope>
    <source>
        <strain evidence="3">RG22</strain>
    </source>
</reference>
<evidence type="ECO:0000259" key="1">
    <source>
        <dbReference type="Pfam" id="PF00561"/>
    </source>
</evidence>
<dbReference type="EMBL" id="CP096574">
    <property type="protein sequence ID" value="UPU34032.1"/>
    <property type="molecule type" value="Genomic_DNA"/>
</dbReference>
<dbReference type="PRINTS" id="PR00412">
    <property type="entry name" value="EPOXHYDRLASE"/>
</dbReference>
<dbReference type="GO" id="GO:0016020">
    <property type="term" value="C:membrane"/>
    <property type="evidence" value="ECO:0007669"/>
    <property type="project" value="TreeGrafter"/>
</dbReference>
<organism evidence="2 4">
    <name type="scientific">Geomonas paludis</name>
    <dbReference type="NCBI Taxonomy" id="2740185"/>
    <lineage>
        <taxon>Bacteria</taxon>
        <taxon>Pseudomonadati</taxon>
        <taxon>Thermodesulfobacteriota</taxon>
        <taxon>Desulfuromonadia</taxon>
        <taxon>Geobacterales</taxon>
        <taxon>Geobacteraceae</taxon>
        <taxon>Geomonas</taxon>
    </lineage>
</organism>
<feature type="domain" description="AB hydrolase-1" evidence="1">
    <location>
        <begin position="33"/>
        <end position="138"/>
    </location>
</feature>
<dbReference type="PRINTS" id="PR00111">
    <property type="entry name" value="ABHYDROLASE"/>
</dbReference>
<dbReference type="RefSeq" id="WP_183350026.1">
    <property type="nucleotide sequence ID" value="NZ_BLXY01000011.1"/>
</dbReference>
<dbReference type="InterPro" id="IPR029058">
    <property type="entry name" value="AB_hydrolase_fold"/>
</dbReference>
<name>A0A6V8N0W7_9BACT</name>
<evidence type="ECO:0000313" key="3">
    <source>
        <dbReference type="EMBL" id="UPU34032.1"/>
    </source>
</evidence>
<keyword evidence="2" id="KW-0378">Hydrolase</keyword>
<evidence type="ECO:0000313" key="4">
    <source>
        <dbReference type="Proteomes" id="UP000568888"/>
    </source>
</evidence>
<dbReference type="InterPro" id="IPR050266">
    <property type="entry name" value="AB_hydrolase_sf"/>
</dbReference>
<dbReference type="Proteomes" id="UP000568888">
    <property type="component" value="Unassembled WGS sequence"/>
</dbReference>
<dbReference type="GO" id="GO:0016787">
    <property type="term" value="F:hydrolase activity"/>
    <property type="evidence" value="ECO:0007669"/>
    <property type="project" value="UniProtKB-KW"/>
</dbReference>
<reference evidence="4" key="1">
    <citation type="submission" date="2020-06" db="EMBL/GenBank/DDBJ databases">
        <title>Draft genomic sequecing of Geomonas sp. Red736.</title>
        <authorList>
            <person name="Itoh H."/>
            <person name="Xu Z.X."/>
            <person name="Ushijima N."/>
            <person name="Masuda Y."/>
            <person name="Shiratori Y."/>
            <person name="Senoo K."/>
        </authorList>
    </citation>
    <scope>NUCLEOTIDE SEQUENCE [LARGE SCALE GENOMIC DNA]</scope>
    <source>
        <strain evidence="4">Red736</strain>
    </source>
</reference>
<dbReference type="EMBL" id="BLXY01000011">
    <property type="protein sequence ID" value="GFO65694.1"/>
    <property type="molecule type" value="Genomic_DNA"/>
</dbReference>
<gene>
    <name evidence="2" type="primary">oleB</name>
    <name evidence="2" type="ORF">GMPD_36130</name>
    <name evidence="3" type="ORF">M1B72_11260</name>
</gene>
<dbReference type="AlphaFoldDB" id="A0A6V8N0W7"/>
<dbReference type="InterPro" id="IPR000073">
    <property type="entry name" value="AB_hydrolase_1"/>
</dbReference>
<dbReference type="PANTHER" id="PTHR43798:SF24">
    <property type="entry name" value="CIS-3-ALKYL-4-ALKYLOXETAN-2-ONE DECARBOXYLASE"/>
    <property type="match status" value="1"/>
</dbReference>
<dbReference type="InterPro" id="IPR000639">
    <property type="entry name" value="Epox_hydrolase-like"/>
</dbReference>
<dbReference type="Proteomes" id="UP000831485">
    <property type="component" value="Chromosome"/>
</dbReference>
<dbReference type="PANTHER" id="PTHR43798">
    <property type="entry name" value="MONOACYLGLYCEROL LIPASE"/>
    <property type="match status" value="1"/>
</dbReference>
<reference evidence="2" key="2">
    <citation type="journal article" date="2021" name="Int. J. Syst. Evol. Microbiol.">
        <title>Geomonas silvestris sp. nov., Geomonas paludis sp. nov. and Geomonas limicola sp. nov., isolated from terrestrial environments, and emended description of the genus Geomonas.</title>
        <authorList>
            <person name="Itoh H."/>
            <person name="Xu Z."/>
            <person name="Masuda Y."/>
            <person name="Ushijima N."/>
            <person name="Hayakawa C."/>
            <person name="Shiratori Y."/>
            <person name="Senoo K."/>
        </authorList>
    </citation>
    <scope>NUCLEOTIDE SEQUENCE</scope>
    <source>
        <strain evidence="2">Red736</strain>
    </source>
</reference>
<evidence type="ECO:0000313" key="2">
    <source>
        <dbReference type="EMBL" id="GFO65694.1"/>
    </source>
</evidence>
<evidence type="ECO:0000313" key="5">
    <source>
        <dbReference type="Proteomes" id="UP000831485"/>
    </source>
</evidence>
<dbReference type="SUPFAM" id="SSF53474">
    <property type="entry name" value="alpha/beta-Hydrolases"/>
    <property type="match status" value="1"/>
</dbReference>
<keyword evidence="5" id="KW-1185">Reference proteome</keyword>
<accession>A0A6V8N0W7</accession>
<dbReference type="Pfam" id="PF00561">
    <property type="entry name" value="Abhydrolase_1"/>
    <property type="match status" value="1"/>
</dbReference>
<dbReference type="Gene3D" id="3.40.50.1820">
    <property type="entry name" value="alpha/beta hydrolase"/>
    <property type="match status" value="1"/>
</dbReference>
<sequence>MRDEVKKYYPFTGRTLDLDGLAYHYLDEGTGAPVVMVHGNPSWSFYYRNLVLALRDNYRCIVPDHIGCGFSDKPGDDRYDYTLSRRIDDLERLIDSLDLQGKITLVVHDWGGMIGMGYASRHPERIGRIVVLNTAAFHLPKEKTFPLGLKICRDTMLGTLLVRGFNAFSVGASIVGCKKNPMSPELMQAYRAPYDSWQNRIATLRFVQDIPLAPGDRGYDLVSEIANGLDRFRELPMAIFWGELDFVFDTTFLAEWQRRFPNAQVKSYPDAGHYILEDMKEEVVPMIVQFMQQTETRETA</sequence>